<protein>
    <recommendedName>
        <fullName evidence="2">Peroxin-19</fullName>
    </recommendedName>
</protein>
<dbReference type="GO" id="GO:0000281">
    <property type="term" value="P:mitotic cytokinesis"/>
    <property type="evidence" value="ECO:0007669"/>
    <property type="project" value="TreeGrafter"/>
</dbReference>
<name>A0A9Q0RQL4_BLOTA</name>
<comment type="caution">
    <text evidence="5">The sequence shown here is derived from an EMBL/GenBank/DDBJ whole genome shotgun (WGS) entry which is preliminary data.</text>
</comment>
<keyword evidence="6" id="KW-1185">Reference proteome</keyword>
<dbReference type="Proteomes" id="UP001142055">
    <property type="component" value="Chromosome 1"/>
</dbReference>
<dbReference type="GO" id="GO:0031106">
    <property type="term" value="P:septin ring organization"/>
    <property type="evidence" value="ECO:0007669"/>
    <property type="project" value="TreeGrafter"/>
</dbReference>
<dbReference type="InterPro" id="IPR051364">
    <property type="entry name" value="Cytokinesis/Rho-signaling"/>
</dbReference>
<evidence type="ECO:0000313" key="5">
    <source>
        <dbReference type="EMBL" id="KAJ6222939.1"/>
    </source>
</evidence>
<dbReference type="InterPro" id="IPR012966">
    <property type="entry name" value="AHD"/>
</dbReference>
<dbReference type="Pfam" id="PF04614">
    <property type="entry name" value="Pex19"/>
    <property type="match status" value="1"/>
</dbReference>
<proteinExistence type="inferred from homology"/>
<evidence type="ECO:0000259" key="4">
    <source>
        <dbReference type="Pfam" id="PF08174"/>
    </source>
</evidence>
<evidence type="ECO:0000256" key="1">
    <source>
        <dbReference type="ARBA" id="ARBA00006326"/>
    </source>
</evidence>
<sequence length="852" mass="97212">MSSIKGSQEMTEDELGALLDGALDDFCKMSVTEPKETNASAIQNKSNESTNAKKQSSTQQPTVTKESGNIGFNQFSGDIDSPYKLFESDPELKECWSKIVKSCNEPVDGCDNQFRDSLHETLKTISEKAKEIVGDENSLSEDEIARTLTNLAELNGGDFGSGGNEGGEGTFELNKIMPLMSNIMENLLSKDFLYPTLSDLKEKYPGYLKENKDKIPNDDYVRYEKQFKIIVKICEEFDNENDDRNDEEKHARFNRILALMQNMQSYGTPPPTLVSPTSLNTETHPMNDLNMFNNMDPSKCTVMHTTLRNDSRLRRIDHQSTSIFRTSVRFSKRQQSCIESHPHESMSPCRIGLRRRRRRRHQVTKPWVLGWTSQSRPGIHSDVLDSFQHRYVPLDHISTTIVTHIFCDKLRQGEYDLQQKIDLEIKMREGTAKLLAACKHVNQSLEAAKSLLTSDTRLAEFRKELQIKKSGINKNKSRKTVIHHGNASVSEIRIPLIWKETEYFKGKGDYRRFAVFCLLQVGSEIYDTVMVNVDRNVTDICFDDTFNFHKVQPDFQFKLSVYARLIHEDLSMAPTHKKFAQKISSSVSRSLGRRFSHMKDDFDSESGPKFYLMATATLNLKDASDAIKTHDLTLENVDKNLQLPLFGDFCSRFAVQPECQLREFISGLVTYKEGTNVKIDFSLYWCSLKNFKLHLWPVREELRNEPIFVKHTIGQSPASIVIPINKGSKLSQQSDLVNISNDDKCHYLKMNCTNAASDWYRSLISCKEAFIAWEPISEYQMDLAPLSSSSSSRSNYYLPDRLPGTLYDQTPIQGLKKRHSKSLSNVSSLETKYNSFVKGSNGTMRNSKLISN</sequence>
<reference evidence="5" key="1">
    <citation type="submission" date="2022-12" db="EMBL/GenBank/DDBJ databases">
        <title>Genome assemblies of Blomia tropicalis.</title>
        <authorList>
            <person name="Cui Y."/>
        </authorList>
    </citation>
    <scope>NUCLEOTIDE SEQUENCE</scope>
    <source>
        <tissue evidence="5">Adult mites</tissue>
    </source>
</reference>
<accession>A0A9Q0RQL4</accession>
<organism evidence="5 6">
    <name type="scientific">Blomia tropicalis</name>
    <name type="common">Mite</name>
    <dbReference type="NCBI Taxonomy" id="40697"/>
    <lineage>
        <taxon>Eukaryota</taxon>
        <taxon>Metazoa</taxon>
        <taxon>Ecdysozoa</taxon>
        <taxon>Arthropoda</taxon>
        <taxon>Chelicerata</taxon>
        <taxon>Arachnida</taxon>
        <taxon>Acari</taxon>
        <taxon>Acariformes</taxon>
        <taxon>Sarcoptiformes</taxon>
        <taxon>Astigmata</taxon>
        <taxon>Glycyphagoidea</taxon>
        <taxon>Echimyopodidae</taxon>
        <taxon>Blomia</taxon>
    </lineage>
</organism>
<dbReference type="EMBL" id="JAPWDV010000001">
    <property type="protein sequence ID" value="KAJ6222939.1"/>
    <property type="molecule type" value="Genomic_DNA"/>
</dbReference>
<dbReference type="InterPro" id="IPR006708">
    <property type="entry name" value="Pex19"/>
</dbReference>
<feature type="region of interest" description="Disordered" evidence="3">
    <location>
        <begin position="34"/>
        <end position="75"/>
    </location>
</feature>
<dbReference type="PANTHER" id="PTHR21538:SF24">
    <property type="entry name" value="PH DOMAIN-CONTAINING PROTEIN"/>
    <property type="match status" value="1"/>
</dbReference>
<evidence type="ECO:0000313" key="6">
    <source>
        <dbReference type="Proteomes" id="UP001142055"/>
    </source>
</evidence>
<dbReference type="GO" id="GO:0005777">
    <property type="term" value="C:peroxisome"/>
    <property type="evidence" value="ECO:0007669"/>
    <property type="project" value="InterPro"/>
</dbReference>
<gene>
    <name evidence="5" type="ORF">RDWZM_001484</name>
</gene>
<evidence type="ECO:0000256" key="3">
    <source>
        <dbReference type="SAM" id="MobiDB-lite"/>
    </source>
</evidence>
<comment type="similarity">
    <text evidence="1">Belongs to the peroxin-19 family.</text>
</comment>
<dbReference type="InterPro" id="IPR038322">
    <property type="entry name" value="Pex19_C_sf"/>
</dbReference>
<dbReference type="GO" id="GO:0000915">
    <property type="term" value="P:actomyosin contractile ring assembly"/>
    <property type="evidence" value="ECO:0007669"/>
    <property type="project" value="TreeGrafter"/>
</dbReference>
<dbReference type="Pfam" id="PF08174">
    <property type="entry name" value="Anillin"/>
    <property type="match status" value="1"/>
</dbReference>
<dbReference type="PANTHER" id="PTHR21538">
    <property type="entry name" value="ANILLIN/RHOTEKIN RTKN"/>
    <property type="match status" value="1"/>
</dbReference>
<dbReference type="AlphaFoldDB" id="A0A9Q0RQL4"/>
<feature type="domain" description="Anillin homology" evidence="4">
    <location>
        <begin position="485"/>
        <end position="623"/>
    </location>
</feature>
<evidence type="ECO:0000256" key="2">
    <source>
        <dbReference type="ARBA" id="ARBA00029688"/>
    </source>
</evidence>
<feature type="compositionally biased region" description="Polar residues" evidence="3">
    <location>
        <begin position="37"/>
        <end position="75"/>
    </location>
</feature>
<dbReference type="GO" id="GO:0005826">
    <property type="term" value="C:actomyosin contractile ring"/>
    <property type="evidence" value="ECO:0007669"/>
    <property type="project" value="TreeGrafter"/>
</dbReference>
<dbReference type="Gene3D" id="1.20.120.900">
    <property type="entry name" value="Pex19, mPTS binding domain"/>
    <property type="match status" value="1"/>
</dbReference>